<feature type="region of interest" description="Disordered" evidence="1">
    <location>
        <begin position="1"/>
        <end position="20"/>
    </location>
</feature>
<proteinExistence type="predicted"/>
<reference evidence="2 3" key="1">
    <citation type="submission" date="2006-04" db="EMBL/GenBank/DDBJ databases">
        <authorList>
            <person name="Nierman W.C."/>
        </authorList>
    </citation>
    <scope>NUCLEOTIDE SEQUENCE [LARGE SCALE GENOMIC DNA]</scope>
    <source>
        <strain evidence="2 3">DW4/3-1</strain>
    </source>
</reference>
<organism evidence="2 3">
    <name type="scientific">Stigmatella aurantiaca (strain DW4/3-1)</name>
    <dbReference type="NCBI Taxonomy" id="378806"/>
    <lineage>
        <taxon>Bacteria</taxon>
        <taxon>Pseudomonadati</taxon>
        <taxon>Myxococcota</taxon>
        <taxon>Myxococcia</taxon>
        <taxon>Myxococcales</taxon>
        <taxon>Cystobacterineae</taxon>
        <taxon>Archangiaceae</taxon>
        <taxon>Stigmatella</taxon>
    </lineage>
</organism>
<dbReference type="Proteomes" id="UP000032702">
    <property type="component" value="Unassembled WGS sequence"/>
</dbReference>
<evidence type="ECO:0000313" key="3">
    <source>
        <dbReference type="Proteomes" id="UP000032702"/>
    </source>
</evidence>
<feature type="region of interest" description="Disordered" evidence="1">
    <location>
        <begin position="98"/>
        <end position="139"/>
    </location>
</feature>
<feature type="compositionally biased region" description="Basic and acidic residues" evidence="1">
    <location>
        <begin position="130"/>
        <end position="139"/>
    </location>
</feature>
<dbReference type="EMBL" id="AAMD01000054">
    <property type="protein sequence ID" value="EAU66474.1"/>
    <property type="molecule type" value="Genomic_DNA"/>
</dbReference>
<dbReference type="AlphaFoldDB" id="Q091T9"/>
<evidence type="ECO:0000313" key="2">
    <source>
        <dbReference type="EMBL" id="EAU66474.1"/>
    </source>
</evidence>
<name>Q091T9_STIAD</name>
<accession>Q091T9</accession>
<gene>
    <name evidence="2" type="ORF">STIAU_1948</name>
</gene>
<sequence>MVPSGSRPRLGLEPDVQGGSSPLRLKIGGVGPVAFQPHLDLVQPLAHLQPPGGALEVAANPLSDSVQRDLRLWRIAPQDEVSTLGLGPAHQLPGLDQGPGFLRAGGTPQRPQHQHEPPCAQKPHAGPCSPRDDRHTPFGQEGDIRFRELLQGLVGQDQIRALEPHRLHHQWLFPHQGTLPGLVQPLGVHRHGGGPARQRVHAIDRVTCRIHQHRRQHRRRAQPSRIHDQAGVLLRALLVQHDARGRGRHQRGHERRQGHLGVHLHPAVRIVALVGDLEATKGFLNTASDLFLGHRFPHCLARAKGNPFELPQQVAVGVVLRRPLRAQPGLSWIGGPHVRRPSAGGAQNPFLPIHPGLGGGHDRHGDRGFRLLGLAQRHPRNPQDHHPQRALHRGPPSFLPAGTRSVPPIFPRADVGVDHLAVPLGQEGEPHPRPLALGQVQLGPLADHFPFRVDDFLGTRKLELEAHPLGVVARLDELREAQALLADIGGPGHIRHAPHVLVQVDVDWGPLRLPLLAHLVPPVVLQPASRLNQAVARVEAIGGPARKLSGSLRRPRGALSFLGSCERWTE</sequence>
<evidence type="ECO:0000256" key="1">
    <source>
        <dbReference type="SAM" id="MobiDB-lite"/>
    </source>
</evidence>
<feature type="region of interest" description="Disordered" evidence="1">
    <location>
        <begin position="377"/>
        <end position="405"/>
    </location>
</feature>
<protein>
    <submittedName>
        <fullName evidence="2">Uncharacterized protein</fullName>
    </submittedName>
</protein>
<comment type="caution">
    <text evidence="2">The sequence shown here is derived from an EMBL/GenBank/DDBJ whole genome shotgun (WGS) entry which is preliminary data.</text>
</comment>